<dbReference type="EMBL" id="CABVMM010000010">
    <property type="protein sequence ID" value="VVV01461.1"/>
    <property type="molecule type" value="Genomic_DNA"/>
</dbReference>
<name>A0AC61YAI6_9FLAO</name>
<reference evidence="1" key="1">
    <citation type="submission" date="2019-09" db="EMBL/GenBank/DDBJ databases">
        <authorList>
            <person name="Rodrigo-Torres L."/>
            <person name="Arahal R. D."/>
            <person name="Lucena T."/>
        </authorList>
    </citation>
    <scope>NUCLEOTIDE SEQUENCE</scope>
    <source>
        <strain evidence="1">ISS653</strain>
    </source>
</reference>
<evidence type="ECO:0000313" key="1">
    <source>
        <dbReference type="EMBL" id="VVV01461.1"/>
    </source>
</evidence>
<evidence type="ECO:0000313" key="2">
    <source>
        <dbReference type="Proteomes" id="UP000356253"/>
    </source>
</evidence>
<comment type="caution">
    <text evidence="1">The sequence shown here is derived from an EMBL/GenBank/DDBJ whole genome shotgun (WGS) entry which is preliminary data.</text>
</comment>
<sequence>MKKQLISSSILTLLCGGLIYMLFRSTTLKMFSWYEIIGLGGITNFLRANTFQYSNQIPEWVLFSLPDGLWIFSYVSLMFAIWQNSVSNKNIFWFLIIPILAIGSEIGQLFGLINGTFDFKDLLLYIVGMTLPFILFKKSINLKL</sequence>
<accession>A0AC61YAI6</accession>
<proteinExistence type="predicted"/>
<dbReference type="Proteomes" id="UP000356253">
    <property type="component" value="Unassembled WGS sequence"/>
</dbReference>
<gene>
    <name evidence="1" type="ORF">FVB9532_02753</name>
</gene>
<protein>
    <submittedName>
        <fullName evidence="1">Uncharacterized protein</fullName>
    </submittedName>
</protein>
<keyword evidence="2" id="KW-1185">Reference proteome</keyword>
<organism evidence="1 2">
    <name type="scientific">Mesonia oceanica</name>
    <dbReference type="NCBI Taxonomy" id="2687242"/>
    <lineage>
        <taxon>Bacteria</taxon>
        <taxon>Pseudomonadati</taxon>
        <taxon>Bacteroidota</taxon>
        <taxon>Flavobacteriia</taxon>
        <taxon>Flavobacteriales</taxon>
        <taxon>Flavobacteriaceae</taxon>
        <taxon>Mesonia</taxon>
    </lineage>
</organism>